<dbReference type="InterPro" id="IPR002130">
    <property type="entry name" value="Cyclophilin-type_PPIase_dom"/>
</dbReference>
<dbReference type="CDD" id="cd00317">
    <property type="entry name" value="cyclophilin"/>
    <property type="match status" value="1"/>
</dbReference>
<dbReference type="Pfam" id="PF00160">
    <property type="entry name" value="Pro_isomerase"/>
    <property type="match status" value="1"/>
</dbReference>
<dbReference type="InterPro" id="IPR025241">
    <property type="entry name" value="DUF4190"/>
</dbReference>
<feature type="region of interest" description="Disordered" evidence="2">
    <location>
        <begin position="311"/>
        <end position="334"/>
    </location>
</feature>
<evidence type="ECO:0000256" key="3">
    <source>
        <dbReference type="SAM" id="Phobius"/>
    </source>
</evidence>
<reference evidence="5" key="1">
    <citation type="journal article" date="2022" name="ISME J.">
        <title>Identification of active gaseous-alkane degraders at natural gas seeps.</title>
        <authorList>
            <person name="Farhan Ul Haque M."/>
            <person name="Hernandez M."/>
            <person name="Crombie A.T."/>
            <person name="Murrell J.C."/>
        </authorList>
    </citation>
    <scope>NUCLEOTIDE SEQUENCE</scope>
    <source>
        <strain evidence="5">ANDR5</strain>
    </source>
</reference>
<comment type="caution">
    <text evidence="5">The sequence shown here is derived from an EMBL/GenBank/DDBJ whole genome shotgun (WGS) entry which is preliminary data.</text>
</comment>
<dbReference type="SUPFAM" id="SSF50891">
    <property type="entry name" value="Cyclophilin-like"/>
    <property type="match status" value="1"/>
</dbReference>
<keyword evidence="6" id="KW-1185">Reference proteome</keyword>
<protein>
    <submittedName>
        <fullName evidence="5">Peptidylprolyl isomerase</fullName>
        <ecNumber evidence="5">5.2.1.8</ecNumber>
    </submittedName>
</protein>
<dbReference type="PANTHER" id="PTHR45625">
    <property type="entry name" value="PEPTIDYL-PROLYL CIS-TRANS ISOMERASE-RELATED"/>
    <property type="match status" value="1"/>
</dbReference>
<feature type="transmembrane region" description="Helical" evidence="3">
    <location>
        <begin position="68"/>
        <end position="98"/>
    </location>
</feature>
<evidence type="ECO:0000313" key="6">
    <source>
        <dbReference type="Proteomes" id="UP001139068"/>
    </source>
</evidence>
<dbReference type="InterPro" id="IPR029000">
    <property type="entry name" value="Cyclophilin-like_dom_sf"/>
</dbReference>
<dbReference type="EC" id="5.2.1.8" evidence="5"/>
<feature type="transmembrane region" description="Helical" evidence="3">
    <location>
        <begin position="33"/>
        <end position="56"/>
    </location>
</feature>
<dbReference type="Gene3D" id="2.40.100.10">
    <property type="entry name" value="Cyclophilin-like"/>
    <property type="match status" value="1"/>
</dbReference>
<dbReference type="InterPro" id="IPR044666">
    <property type="entry name" value="Cyclophilin_A-like"/>
</dbReference>
<evidence type="ECO:0000313" key="5">
    <source>
        <dbReference type="EMBL" id="MCI4676195.1"/>
    </source>
</evidence>
<feature type="region of interest" description="Disordered" evidence="2">
    <location>
        <begin position="145"/>
        <end position="164"/>
    </location>
</feature>
<gene>
    <name evidence="5" type="ORF">K9U37_15435</name>
</gene>
<dbReference type="Pfam" id="PF13828">
    <property type="entry name" value="DUF4190"/>
    <property type="match status" value="1"/>
</dbReference>
<keyword evidence="3" id="KW-1133">Transmembrane helix</keyword>
<comment type="function">
    <text evidence="1">PPIases accelerate the folding of proteins. It catalyzes the cis-trans isomerization of proline imidic peptide bonds in oligopeptides.</text>
</comment>
<organism evidence="5 6">
    <name type="scientific">Candidatus Mycolicibacterium alkanivorans</name>
    <dbReference type="NCBI Taxonomy" id="2954114"/>
    <lineage>
        <taxon>Bacteria</taxon>
        <taxon>Bacillati</taxon>
        <taxon>Actinomycetota</taxon>
        <taxon>Actinomycetes</taxon>
        <taxon>Mycobacteriales</taxon>
        <taxon>Mycobacteriaceae</taxon>
        <taxon>Mycolicibacterium</taxon>
    </lineage>
</organism>
<name>A0ABS9YY66_9MYCO</name>
<keyword evidence="5" id="KW-0413">Isomerase</keyword>
<dbReference type="PANTHER" id="PTHR45625:SF3">
    <property type="entry name" value="PEPTIDYL-PROLYL CIS-TRANS ISOMERASE B-RELATED"/>
    <property type="match status" value="1"/>
</dbReference>
<keyword evidence="3" id="KW-0812">Transmembrane</keyword>
<evidence type="ECO:0000259" key="4">
    <source>
        <dbReference type="PROSITE" id="PS50072"/>
    </source>
</evidence>
<evidence type="ECO:0000256" key="1">
    <source>
        <dbReference type="ARBA" id="ARBA00002388"/>
    </source>
</evidence>
<dbReference type="EMBL" id="JAIVFL010000001">
    <property type="protein sequence ID" value="MCI4676195.1"/>
    <property type="molecule type" value="Genomic_DNA"/>
</dbReference>
<proteinExistence type="predicted"/>
<dbReference type="RefSeq" id="WP_243072415.1">
    <property type="nucleotide sequence ID" value="NZ_JAIVFL010000001.1"/>
</dbReference>
<dbReference type="GO" id="GO:0003755">
    <property type="term" value="F:peptidyl-prolyl cis-trans isomerase activity"/>
    <property type="evidence" value="ECO:0007669"/>
    <property type="project" value="UniProtKB-EC"/>
</dbReference>
<evidence type="ECO:0000256" key="2">
    <source>
        <dbReference type="SAM" id="MobiDB-lite"/>
    </source>
</evidence>
<keyword evidence="3" id="KW-0472">Membrane</keyword>
<accession>A0ABS9YY66</accession>
<feature type="domain" description="PPIase cyclophilin-type" evidence="4">
    <location>
        <begin position="176"/>
        <end position="333"/>
    </location>
</feature>
<dbReference type="PRINTS" id="PR00153">
    <property type="entry name" value="CSAPPISMRASE"/>
</dbReference>
<sequence>MTQPPYSPPPPPYGAPYGPGPYPYPAPPQTNGMAIASLVCAFVFAPLGIVFGHISLSQIKRTGEEGRGLAMAGLVISYLVTALTIVALVLGVALFSWMARVLREEAARNDGAGIPSSPRVPGGDRLPAFNPPAGLGANCTYPATITPADKPAKPPRTGKVPTAPATVNATMTTNDGAIGLQLDNARAPCTVNSFVSLAQQGYFDNTPCHRLTASAALAVLQCGDPTGTGRGGPGYRFANEYPTNQYRPFDPALQQAVRYPRGSLAMANAGPDSNGSQFFIVYRDSMLPPTYTVFGTVDSTGLATVDNIAEAGITGDPDDEKPKKAVTVTSVRLD</sequence>
<dbReference type="Proteomes" id="UP001139068">
    <property type="component" value="Unassembled WGS sequence"/>
</dbReference>
<dbReference type="PROSITE" id="PS50072">
    <property type="entry name" value="CSA_PPIASE_2"/>
    <property type="match status" value="1"/>
</dbReference>